<reference evidence="2" key="1">
    <citation type="submission" date="2016-03" db="EMBL/GenBank/DDBJ databases">
        <authorList>
            <person name="Guldener U."/>
        </authorList>
    </citation>
    <scope>NUCLEOTIDE SEQUENCE [LARGE SCALE GENOMIC DNA]</scope>
</reference>
<organism evidence="1 2">
    <name type="scientific">Rhynchosporium secalis</name>
    <name type="common">Barley scald fungus</name>
    <dbReference type="NCBI Taxonomy" id="38038"/>
    <lineage>
        <taxon>Eukaryota</taxon>
        <taxon>Fungi</taxon>
        <taxon>Dikarya</taxon>
        <taxon>Ascomycota</taxon>
        <taxon>Pezizomycotina</taxon>
        <taxon>Leotiomycetes</taxon>
        <taxon>Helotiales</taxon>
        <taxon>Ploettnerulaceae</taxon>
        <taxon>Rhynchosporium</taxon>
    </lineage>
</organism>
<sequence length="197" mass="22422">MFLDKDIEEFDLRSDASLPPALAPTTDKTWGKEISVFTKLYLEEMKFKGDGDSFTSKIRIFRDTCLRAEIPPEVYMKAFPLILKGAALEHYYFNLSSTPGALLIVDFNGIYRNFIEHFENDEFARASLTKFNFLTLDIVKAENPGKTLSECFDLLTAKVRQLRYGIPIEMRTEQVLLNKLVMACQKTLACAIALAMP</sequence>
<dbReference type="Proteomes" id="UP000177625">
    <property type="component" value="Unassembled WGS sequence"/>
</dbReference>
<dbReference type="EMBL" id="FJVC01000498">
    <property type="protein sequence ID" value="CZT51662.1"/>
    <property type="molecule type" value="Genomic_DNA"/>
</dbReference>
<evidence type="ECO:0000313" key="2">
    <source>
        <dbReference type="Proteomes" id="UP000177625"/>
    </source>
</evidence>
<evidence type="ECO:0000313" key="1">
    <source>
        <dbReference type="EMBL" id="CZT51662.1"/>
    </source>
</evidence>
<proteinExistence type="predicted"/>
<gene>
    <name evidence="1" type="ORF">RSE6_12840</name>
</gene>
<accession>A0A1E1MRH7</accession>
<dbReference type="AlphaFoldDB" id="A0A1E1MRH7"/>
<protein>
    <submittedName>
        <fullName evidence="1">Uncharacterized protein</fullName>
    </submittedName>
</protein>
<name>A0A1E1MRH7_RHYSE</name>
<keyword evidence="2" id="KW-1185">Reference proteome</keyword>